<gene>
    <name evidence="10" type="ORF">Taro_035657</name>
</gene>
<dbReference type="OrthoDB" id="4062651at2759"/>
<evidence type="ECO:0000256" key="8">
    <source>
        <dbReference type="SAM" id="Phobius"/>
    </source>
</evidence>
<dbReference type="FunFam" id="1.10.510.10:FF:000058">
    <property type="entry name" value="Receptor-like protein kinase FERONIA"/>
    <property type="match status" value="1"/>
</dbReference>
<dbReference type="GO" id="GO:0009506">
    <property type="term" value="C:plasmodesma"/>
    <property type="evidence" value="ECO:0007669"/>
    <property type="project" value="TreeGrafter"/>
</dbReference>
<evidence type="ECO:0000259" key="9">
    <source>
        <dbReference type="PROSITE" id="PS50011"/>
    </source>
</evidence>
<evidence type="ECO:0000256" key="5">
    <source>
        <dbReference type="ARBA" id="ARBA00022840"/>
    </source>
</evidence>
<dbReference type="InterPro" id="IPR001245">
    <property type="entry name" value="Ser-Thr/Tyr_kinase_cat_dom"/>
</dbReference>
<dbReference type="Gene3D" id="3.30.200.20">
    <property type="entry name" value="Phosphorylase Kinase, domain 1"/>
    <property type="match status" value="1"/>
</dbReference>
<keyword evidence="2" id="KW-0808">Transferase</keyword>
<dbReference type="PROSITE" id="PS50011">
    <property type="entry name" value="PROTEIN_KINASE_DOM"/>
    <property type="match status" value="1"/>
</dbReference>
<keyword evidence="8" id="KW-0472">Membrane</keyword>
<dbReference type="PANTHER" id="PTHR27003">
    <property type="entry name" value="OS07G0166700 PROTEIN"/>
    <property type="match status" value="1"/>
</dbReference>
<keyword evidence="4" id="KW-0418">Kinase</keyword>
<evidence type="ECO:0000256" key="3">
    <source>
        <dbReference type="ARBA" id="ARBA00022741"/>
    </source>
</evidence>
<proteinExistence type="inferred from homology"/>
<dbReference type="InterPro" id="IPR017441">
    <property type="entry name" value="Protein_kinase_ATP_BS"/>
</dbReference>
<dbReference type="SUPFAM" id="SSF56112">
    <property type="entry name" value="Protein kinase-like (PK-like)"/>
    <property type="match status" value="1"/>
</dbReference>
<dbReference type="InterPro" id="IPR011009">
    <property type="entry name" value="Kinase-like_dom_sf"/>
</dbReference>
<keyword evidence="5 6" id="KW-0067">ATP-binding</keyword>
<evidence type="ECO:0000256" key="6">
    <source>
        <dbReference type="PROSITE-ProRule" id="PRU10141"/>
    </source>
</evidence>
<organism evidence="10 11">
    <name type="scientific">Colocasia esculenta</name>
    <name type="common">Wild taro</name>
    <name type="synonym">Arum esculentum</name>
    <dbReference type="NCBI Taxonomy" id="4460"/>
    <lineage>
        <taxon>Eukaryota</taxon>
        <taxon>Viridiplantae</taxon>
        <taxon>Streptophyta</taxon>
        <taxon>Embryophyta</taxon>
        <taxon>Tracheophyta</taxon>
        <taxon>Spermatophyta</taxon>
        <taxon>Magnoliopsida</taxon>
        <taxon>Liliopsida</taxon>
        <taxon>Araceae</taxon>
        <taxon>Aroideae</taxon>
        <taxon>Colocasieae</taxon>
        <taxon>Colocasia</taxon>
    </lineage>
</organism>
<feature type="binding site" evidence="6">
    <location>
        <position position="150"/>
    </location>
    <ligand>
        <name>ATP</name>
        <dbReference type="ChEBI" id="CHEBI:30616"/>
    </ligand>
</feature>
<dbReference type="PROSITE" id="PS00107">
    <property type="entry name" value="PROTEIN_KINASE_ATP"/>
    <property type="match status" value="1"/>
</dbReference>
<dbReference type="GO" id="GO:0005886">
    <property type="term" value="C:plasma membrane"/>
    <property type="evidence" value="ECO:0007669"/>
    <property type="project" value="TreeGrafter"/>
</dbReference>
<keyword evidence="1 7" id="KW-0723">Serine/threonine-protein kinase</keyword>
<keyword evidence="8" id="KW-1133">Transmembrane helix</keyword>
<dbReference type="CDD" id="cd14066">
    <property type="entry name" value="STKc_IRAK"/>
    <property type="match status" value="1"/>
</dbReference>
<dbReference type="Proteomes" id="UP000652761">
    <property type="component" value="Unassembled WGS sequence"/>
</dbReference>
<feature type="domain" description="Protein kinase" evidence="9">
    <location>
        <begin position="121"/>
        <end position="396"/>
    </location>
</feature>
<sequence length="465" mass="50943">MNSTGGSLAEPRPDRTKVVLALRQKSKSKAAIAGSLGGVAAAILLIWVLVFLGCRRRRKVGGKNTRSKNERTGWLTHSIIGNFHFHGSAKTNTTRSYSLSLPSDLCRHFSFADIKAAANYFDESLLLGAGGFGKVYRGEIDGGTTKVAIKRGNPMSEQGVHEFQTEIEILSQLRHRHLVSLIGYCQENREMILVYDYMAQGTLREHLYKTQNPPLPWKQRLEICIGAARGLHYLHTGAKYTIIHRDVKTTNILLDEKWVAKVSDFGLSKTGPTVDHTHVSTLVKGSFGYLDPEYFRRQQLTKKSDVYSFGVVLFEVLCGRPALNLQLPEEEMSLAEWALQCQKNDVLDQIIDPYLKGKIAPQCFKMFAETAGKCLADNGADRPAMGEVLGNLEIALQLQERAEESADALCWTSDGSAGGLILGGKKGHADPSQDCTGMTSTSTASISTSEYSIVSEDAGGLIPSS</sequence>
<dbReference type="GO" id="GO:0004714">
    <property type="term" value="F:transmembrane receptor protein tyrosine kinase activity"/>
    <property type="evidence" value="ECO:0007669"/>
    <property type="project" value="InterPro"/>
</dbReference>
<dbReference type="PANTHER" id="PTHR27003:SF460">
    <property type="entry name" value="RECEPTOR-LIKE PROTEIN KINASE FERONIA"/>
    <property type="match status" value="1"/>
</dbReference>
<dbReference type="Pfam" id="PF07714">
    <property type="entry name" value="PK_Tyr_Ser-Thr"/>
    <property type="match status" value="1"/>
</dbReference>
<reference evidence="10" key="1">
    <citation type="submission" date="2017-07" db="EMBL/GenBank/DDBJ databases">
        <title>Taro Niue Genome Assembly and Annotation.</title>
        <authorList>
            <person name="Atibalentja N."/>
            <person name="Keating K."/>
            <person name="Fields C.J."/>
        </authorList>
    </citation>
    <scope>NUCLEOTIDE SEQUENCE</scope>
    <source>
        <strain evidence="10">Niue_2</strain>
        <tissue evidence="10">Leaf</tissue>
    </source>
</reference>
<evidence type="ECO:0000256" key="4">
    <source>
        <dbReference type="ARBA" id="ARBA00022777"/>
    </source>
</evidence>
<dbReference type="EMBL" id="NMUH01002934">
    <property type="protein sequence ID" value="MQM02883.1"/>
    <property type="molecule type" value="Genomic_DNA"/>
</dbReference>
<keyword evidence="8" id="KW-0812">Transmembrane</keyword>
<evidence type="ECO:0000313" key="10">
    <source>
        <dbReference type="EMBL" id="MQM02883.1"/>
    </source>
</evidence>
<comment type="similarity">
    <text evidence="7">Belongs to the protein kinase superfamily.</text>
</comment>
<dbReference type="InterPro" id="IPR000719">
    <property type="entry name" value="Prot_kinase_dom"/>
</dbReference>
<dbReference type="GO" id="GO:0004674">
    <property type="term" value="F:protein serine/threonine kinase activity"/>
    <property type="evidence" value="ECO:0007669"/>
    <property type="project" value="UniProtKB-KW"/>
</dbReference>
<accession>A0A843VV35</accession>
<name>A0A843VV35_COLES</name>
<dbReference type="GO" id="GO:0005524">
    <property type="term" value="F:ATP binding"/>
    <property type="evidence" value="ECO:0007669"/>
    <property type="project" value="UniProtKB-UniRule"/>
</dbReference>
<dbReference type="Gene3D" id="1.10.510.10">
    <property type="entry name" value="Transferase(Phosphotransferase) domain 1"/>
    <property type="match status" value="1"/>
</dbReference>
<evidence type="ECO:0000256" key="2">
    <source>
        <dbReference type="ARBA" id="ARBA00022679"/>
    </source>
</evidence>
<dbReference type="InterPro" id="IPR008271">
    <property type="entry name" value="Ser/Thr_kinase_AS"/>
</dbReference>
<feature type="transmembrane region" description="Helical" evidence="8">
    <location>
        <begin position="30"/>
        <end position="54"/>
    </location>
</feature>
<dbReference type="AlphaFoldDB" id="A0A843VV35"/>
<dbReference type="InterPro" id="IPR045272">
    <property type="entry name" value="ANXUR1/2-like"/>
</dbReference>
<evidence type="ECO:0000256" key="1">
    <source>
        <dbReference type="ARBA" id="ARBA00022527"/>
    </source>
</evidence>
<dbReference type="FunFam" id="3.30.200.20:FF:000645">
    <property type="entry name" value="Receptor-like protein kinase FERONIA"/>
    <property type="match status" value="1"/>
</dbReference>
<dbReference type="SMART" id="SM00220">
    <property type="entry name" value="S_TKc"/>
    <property type="match status" value="1"/>
</dbReference>
<keyword evidence="11" id="KW-1185">Reference proteome</keyword>
<dbReference type="PROSITE" id="PS00108">
    <property type="entry name" value="PROTEIN_KINASE_ST"/>
    <property type="match status" value="1"/>
</dbReference>
<keyword evidence="3 6" id="KW-0547">Nucleotide-binding</keyword>
<evidence type="ECO:0000313" key="11">
    <source>
        <dbReference type="Proteomes" id="UP000652761"/>
    </source>
</evidence>
<protein>
    <recommendedName>
        <fullName evidence="9">Protein kinase domain-containing protein</fullName>
    </recommendedName>
</protein>
<comment type="caution">
    <text evidence="10">The sequence shown here is derived from an EMBL/GenBank/DDBJ whole genome shotgun (WGS) entry which is preliminary data.</text>
</comment>
<evidence type="ECO:0000256" key="7">
    <source>
        <dbReference type="RuleBase" id="RU000304"/>
    </source>
</evidence>